<dbReference type="Proteomes" id="UP001152759">
    <property type="component" value="Chromosome 2"/>
</dbReference>
<name>A0A9P0G444_BEMTA</name>
<reference evidence="3" key="1">
    <citation type="submission" date="2021-12" db="EMBL/GenBank/DDBJ databases">
        <authorList>
            <person name="King R."/>
        </authorList>
    </citation>
    <scope>NUCLEOTIDE SEQUENCE</scope>
</reference>
<feature type="signal peptide" evidence="2">
    <location>
        <begin position="1"/>
        <end position="28"/>
    </location>
</feature>
<keyword evidence="4" id="KW-1185">Reference proteome</keyword>
<sequence length="150" mass="17662">MKLLNPSGRQRIFPGFFVILILHHFVDAKETSEVVLKRAKRQFELEQGNQVIDSIFQIPIQTLTAVSNLWKTTRPITYRIRQQVLNGYQQYASRPSYTGGYYPSDYSYSTFQQRPAFSVQRPTLYNQRQKKEKPQNLNSKQKKKTLDIDE</sequence>
<evidence type="ECO:0000256" key="2">
    <source>
        <dbReference type="SAM" id="SignalP"/>
    </source>
</evidence>
<dbReference type="AlphaFoldDB" id="A0A9P0G444"/>
<feature type="chain" id="PRO_5040182823" evidence="2">
    <location>
        <begin position="29"/>
        <end position="150"/>
    </location>
</feature>
<organism evidence="3 4">
    <name type="scientific">Bemisia tabaci</name>
    <name type="common">Sweetpotato whitefly</name>
    <name type="synonym">Aleurodes tabaci</name>
    <dbReference type="NCBI Taxonomy" id="7038"/>
    <lineage>
        <taxon>Eukaryota</taxon>
        <taxon>Metazoa</taxon>
        <taxon>Ecdysozoa</taxon>
        <taxon>Arthropoda</taxon>
        <taxon>Hexapoda</taxon>
        <taxon>Insecta</taxon>
        <taxon>Pterygota</taxon>
        <taxon>Neoptera</taxon>
        <taxon>Paraneoptera</taxon>
        <taxon>Hemiptera</taxon>
        <taxon>Sternorrhyncha</taxon>
        <taxon>Aleyrodoidea</taxon>
        <taxon>Aleyrodidae</taxon>
        <taxon>Aleyrodinae</taxon>
        <taxon>Bemisia</taxon>
    </lineage>
</organism>
<evidence type="ECO:0000256" key="1">
    <source>
        <dbReference type="SAM" id="MobiDB-lite"/>
    </source>
</evidence>
<evidence type="ECO:0000313" key="4">
    <source>
        <dbReference type="Proteomes" id="UP001152759"/>
    </source>
</evidence>
<evidence type="ECO:0000313" key="3">
    <source>
        <dbReference type="EMBL" id="CAH0764978.1"/>
    </source>
</evidence>
<dbReference type="KEGG" id="btab:109035973"/>
<dbReference type="EMBL" id="OU963863">
    <property type="protein sequence ID" value="CAH0764978.1"/>
    <property type="molecule type" value="Genomic_DNA"/>
</dbReference>
<accession>A0A9P0G444</accession>
<feature type="region of interest" description="Disordered" evidence="1">
    <location>
        <begin position="126"/>
        <end position="150"/>
    </location>
</feature>
<keyword evidence="2" id="KW-0732">Signal</keyword>
<proteinExistence type="predicted"/>
<protein>
    <submittedName>
        <fullName evidence="3">Uncharacterized protein</fullName>
    </submittedName>
</protein>
<gene>
    <name evidence="3" type="ORF">BEMITA_LOCUS3272</name>
</gene>